<proteinExistence type="predicted"/>
<dbReference type="Proteomes" id="UP000663880">
    <property type="component" value="Unassembled WGS sequence"/>
</dbReference>
<dbReference type="AlphaFoldDB" id="A0A821L659"/>
<dbReference type="EMBL" id="CAJOBZ010000001">
    <property type="protein sequence ID" value="CAF4746073.1"/>
    <property type="molecule type" value="Genomic_DNA"/>
</dbReference>
<reference evidence="2" key="1">
    <citation type="submission" date="2021-02" db="EMBL/GenBank/DDBJ databases">
        <authorList>
            <person name="Steward A R."/>
        </authorList>
    </citation>
    <scope>NUCLEOTIDE SEQUENCE</scope>
</reference>
<name>A0A821L659_9NEOP</name>
<organism evidence="2 3">
    <name type="scientific">Pieris macdunnoughi</name>
    <dbReference type="NCBI Taxonomy" id="345717"/>
    <lineage>
        <taxon>Eukaryota</taxon>
        <taxon>Metazoa</taxon>
        <taxon>Ecdysozoa</taxon>
        <taxon>Arthropoda</taxon>
        <taxon>Hexapoda</taxon>
        <taxon>Insecta</taxon>
        <taxon>Pterygota</taxon>
        <taxon>Neoptera</taxon>
        <taxon>Endopterygota</taxon>
        <taxon>Lepidoptera</taxon>
        <taxon>Glossata</taxon>
        <taxon>Ditrysia</taxon>
        <taxon>Papilionoidea</taxon>
        <taxon>Pieridae</taxon>
        <taxon>Pierinae</taxon>
        <taxon>Pieris</taxon>
    </lineage>
</organism>
<keyword evidence="1" id="KW-0732">Signal</keyword>
<evidence type="ECO:0000313" key="3">
    <source>
        <dbReference type="Proteomes" id="UP000663880"/>
    </source>
</evidence>
<sequence length="163" mass="18868">MKYNFLPALFVFSVKCATLETTKEPSNDVNQTTSYKISLSEYQATPVSLDKKRDMKSLWVYHPPSLQSQGEDQEVQNALFKAPHLLTRLAKPFNFGIDPYFSKDYFAPFERRNRPITLVAFRRNALMPRRSVRQSESAEVAELQSPFNEVGALWREDPDIFNL</sequence>
<comment type="caution">
    <text evidence="2">The sequence shown here is derived from an EMBL/GenBank/DDBJ whole genome shotgun (WGS) entry which is preliminary data.</text>
</comment>
<keyword evidence="3" id="KW-1185">Reference proteome</keyword>
<gene>
    <name evidence="2" type="ORF">PMACD_LOCUS360</name>
</gene>
<evidence type="ECO:0000256" key="1">
    <source>
        <dbReference type="SAM" id="SignalP"/>
    </source>
</evidence>
<feature type="chain" id="PRO_5032302003" evidence="1">
    <location>
        <begin position="17"/>
        <end position="163"/>
    </location>
</feature>
<feature type="signal peptide" evidence="1">
    <location>
        <begin position="1"/>
        <end position="16"/>
    </location>
</feature>
<accession>A0A821L659</accession>
<protein>
    <submittedName>
        <fullName evidence="2">Uncharacterized protein</fullName>
    </submittedName>
</protein>
<evidence type="ECO:0000313" key="2">
    <source>
        <dbReference type="EMBL" id="CAF4746073.1"/>
    </source>
</evidence>
<dbReference type="OrthoDB" id="7422963at2759"/>